<dbReference type="Pfam" id="PF13649">
    <property type="entry name" value="Methyltransf_25"/>
    <property type="match status" value="1"/>
</dbReference>
<evidence type="ECO:0000313" key="2">
    <source>
        <dbReference type="EMBL" id="MBQ0936966.1"/>
    </source>
</evidence>
<dbReference type="Proteomes" id="UP000672097">
    <property type="component" value="Unassembled WGS sequence"/>
</dbReference>
<name>A0ABS5E1S6_9BURK</name>
<evidence type="ECO:0000259" key="1">
    <source>
        <dbReference type="Pfam" id="PF13649"/>
    </source>
</evidence>
<keyword evidence="3" id="KW-1185">Reference proteome</keyword>
<protein>
    <submittedName>
        <fullName evidence="2">Class I SAM-dependent methyltransferase</fullName>
    </submittedName>
</protein>
<keyword evidence="2" id="KW-0489">Methyltransferase</keyword>
<organism evidence="2 3">
    <name type="scientific">Ideonella paludis</name>
    <dbReference type="NCBI Taxonomy" id="1233411"/>
    <lineage>
        <taxon>Bacteria</taxon>
        <taxon>Pseudomonadati</taxon>
        <taxon>Pseudomonadota</taxon>
        <taxon>Betaproteobacteria</taxon>
        <taxon>Burkholderiales</taxon>
        <taxon>Sphaerotilaceae</taxon>
        <taxon>Ideonella</taxon>
    </lineage>
</organism>
<sequence length="198" mass="21028">MQAEGHGAGAAPSPWVTRWAHLAPPGCQVLDLACGAGRHLRYFAALGHPVLGVDRDEIALASLARLPELQGRAQFLSADIENEAWPLAGQQFGLVVVTNYLWRPLLPAIVAAVAPGGVLLYETFAMGHERVGRPSRPDFLLQPGELLSACATLRVIGYEDGTVDQPLRVIQRIAAVRQPESSSGTLGWPLAKEASAAG</sequence>
<comment type="caution">
    <text evidence="2">The sequence shown here is derived from an EMBL/GenBank/DDBJ whole genome shotgun (WGS) entry which is preliminary data.</text>
</comment>
<feature type="domain" description="Methyltransferase" evidence="1">
    <location>
        <begin position="29"/>
        <end position="117"/>
    </location>
</feature>
<dbReference type="SUPFAM" id="SSF53335">
    <property type="entry name" value="S-adenosyl-L-methionine-dependent methyltransferases"/>
    <property type="match status" value="1"/>
</dbReference>
<reference evidence="2 3" key="1">
    <citation type="submission" date="2021-04" db="EMBL/GenBank/DDBJ databases">
        <title>The genome sequence of type strain Ideonella paludis KCTC 32238.</title>
        <authorList>
            <person name="Liu Y."/>
        </authorList>
    </citation>
    <scope>NUCLEOTIDE SEQUENCE [LARGE SCALE GENOMIC DNA]</scope>
    <source>
        <strain evidence="2 3">KCTC 32238</strain>
    </source>
</reference>
<proteinExistence type="predicted"/>
<gene>
    <name evidence="2" type="ORF">KAK11_16685</name>
</gene>
<evidence type="ECO:0000313" key="3">
    <source>
        <dbReference type="Proteomes" id="UP000672097"/>
    </source>
</evidence>
<dbReference type="InterPro" id="IPR029063">
    <property type="entry name" value="SAM-dependent_MTases_sf"/>
</dbReference>
<dbReference type="EMBL" id="JAGQDG010000006">
    <property type="protein sequence ID" value="MBQ0936966.1"/>
    <property type="molecule type" value="Genomic_DNA"/>
</dbReference>
<dbReference type="Gene3D" id="3.40.50.150">
    <property type="entry name" value="Vaccinia Virus protein VP39"/>
    <property type="match status" value="1"/>
</dbReference>
<dbReference type="CDD" id="cd02440">
    <property type="entry name" value="AdoMet_MTases"/>
    <property type="match status" value="1"/>
</dbReference>
<dbReference type="GO" id="GO:0008168">
    <property type="term" value="F:methyltransferase activity"/>
    <property type="evidence" value="ECO:0007669"/>
    <property type="project" value="UniProtKB-KW"/>
</dbReference>
<keyword evidence="2" id="KW-0808">Transferase</keyword>
<accession>A0ABS5E1S6</accession>
<dbReference type="InterPro" id="IPR041698">
    <property type="entry name" value="Methyltransf_25"/>
</dbReference>
<dbReference type="GO" id="GO:0032259">
    <property type="term" value="P:methylation"/>
    <property type="evidence" value="ECO:0007669"/>
    <property type="project" value="UniProtKB-KW"/>
</dbReference>